<reference evidence="4 5" key="1">
    <citation type="journal article" date="2018" name="Sci. Rep.">
        <title>Genomic signatures of local adaptation to the degree of environmental predictability in rotifers.</title>
        <authorList>
            <person name="Franch-Gras L."/>
            <person name="Hahn C."/>
            <person name="Garcia-Roger E.M."/>
            <person name="Carmona M.J."/>
            <person name="Serra M."/>
            <person name="Gomez A."/>
        </authorList>
    </citation>
    <scope>NUCLEOTIDE SEQUENCE [LARGE SCALE GENOMIC DNA]</scope>
    <source>
        <strain evidence="4">HYR1</strain>
    </source>
</reference>
<gene>
    <name evidence="4" type="ORF">BpHYR1_011186</name>
</gene>
<organism evidence="4 5">
    <name type="scientific">Brachionus plicatilis</name>
    <name type="common">Marine rotifer</name>
    <name type="synonym">Brachionus muelleri</name>
    <dbReference type="NCBI Taxonomy" id="10195"/>
    <lineage>
        <taxon>Eukaryota</taxon>
        <taxon>Metazoa</taxon>
        <taxon>Spiralia</taxon>
        <taxon>Gnathifera</taxon>
        <taxon>Rotifera</taxon>
        <taxon>Eurotatoria</taxon>
        <taxon>Monogononta</taxon>
        <taxon>Pseudotrocha</taxon>
        <taxon>Ploima</taxon>
        <taxon>Brachionidae</taxon>
        <taxon>Brachionus</taxon>
    </lineage>
</organism>
<evidence type="ECO:0000259" key="3">
    <source>
        <dbReference type="Pfam" id="PF20517"/>
    </source>
</evidence>
<evidence type="ECO:0000256" key="2">
    <source>
        <dbReference type="SAM" id="Phobius"/>
    </source>
</evidence>
<dbReference type="Pfam" id="PF20517">
    <property type="entry name" value="TMEM127"/>
    <property type="match status" value="1"/>
</dbReference>
<proteinExistence type="predicted"/>
<dbReference type="EMBL" id="REGN01001064">
    <property type="protein sequence ID" value="RNA37254.1"/>
    <property type="molecule type" value="Genomic_DNA"/>
</dbReference>
<dbReference type="GO" id="GO:0032007">
    <property type="term" value="P:negative regulation of TOR signaling"/>
    <property type="evidence" value="ECO:0007669"/>
    <property type="project" value="InterPro"/>
</dbReference>
<feature type="domain" description="Transmembrane protein 127 transmembrane region" evidence="3">
    <location>
        <begin position="240"/>
        <end position="352"/>
    </location>
</feature>
<feature type="transmembrane region" description="Helical" evidence="2">
    <location>
        <begin position="252"/>
        <end position="274"/>
    </location>
</feature>
<keyword evidence="2 4" id="KW-0812">Transmembrane</keyword>
<feature type="region of interest" description="Disordered" evidence="1">
    <location>
        <begin position="20"/>
        <end position="57"/>
    </location>
</feature>
<feature type="region of interest" description="Disordered" evidence="1">
    <location>
        <begin position="400"/>
        <end position="445"/>
    </location>
</feature>
<dbReference type="STRING" id="10195.A0A3M7SN56"/>
<evidence type="ECO:0000313" key="5">
    <source>
        <dbReference type="Proteomes" id="UP000276133"/>
    </source>
</evidence>
<dbReference type="GO" id="GO:0016020">
    <property type="term" value="C:membrane"/>
    <property type="evidence" value="ECO:0007669"/>
    <property type="project" value="TreeGrafter"/>
</dbReference>
<feature type="compositionally biased region" description="Low complexity" evidence="1">
    <location>
        <begin position="28"/>
        <end position="48"/>
    </location>
</feature>
<feature type="transmembrane region" description="Helical" evidence="2">
    <location>
        <begin position="164"/>
        <end position="182"/>
    </location>
</feature>
<dbReference type="Gene3D" id="1.20.140.150">
    <property type="match status" value="1"/>
</dbReference>
<dbReference type="InterPro" id="IPR046795">
    <property type="entry name" value="TMEM127_TM"/>
</dbReference>
<feature type="transmembrane region" description="Helical" evidence="2">
    <location>
        <begin position="331"/>
        <end position="352"/>
    </location>
</feature>
<dbReference type="PANTHER" id="PTHR28358:SF1">
    <property type="entry name" value="TRANSMEMBRANE PROTEIN 127"/>
    <property type="match status" value="1"/>
</dbReference>
<accession>A0A3M7SN56</accession>
<dbReference type="PANTHER" id="PTHR28358">
    <property type="entry name" value="TRANSMEMBRANE PROTEIN 127"/>
    <property type="match status" value="1"/>
</dbReference>
<protein>
    <submittedName>
        <fullName evidence="4">Transmembrane protein-like</fullName>
    </submittedName>
</protein>
<sequence length="445" mass="50172">MSSILDRVARLVNNFKQQTFGSRSTTQEQLNLSESRENSSNSLSQSELTDLNPTSAPADSNHLYYAIAEQRESSDSVQNLEMNVGDNAMEGTSRPSRLNQTLASMRFFGRSSNRQPARRSANSQLFFSTSSARVPTNTTALLTNSTQTNVNEYFSVYKKRERNFLSAICAIFVISIMSVSLVDTRWFFLQGGGCNLNYIGVAHFFAPGRLEYHIETSKISKNNIIIYNFFLPNGIVLRSCANREIIIIMRTVIAFIFLAIFSSCIGLMLDTFGFMKSGVKLLRRHAIFHILTVIFCLAINGFCFWISERIYYQQNETREKNGKKIDVSFDVSYYLVVLASALSIMATAFTLVRRYPSDEDEQIGRLLEEYTTLEESMHVERSLPATSNLEILSENQQVPIEMPSDSSHQSRPTPPSTPPPPLHTNIIYQPFSISEPPPPYAPVNA</sequence>
<feature type="compositionally biased region" description="Polar residues" evidence="1">
    <location>
        <begin position="400"/>
        <end position="411"/>
    </location>
</feature>
<keyword evidence="2" id="KW-0472">Membrane</keyword>
<comment type="caution">
    <text evidence="4">The sequence shown here is derived from an EMBL/GenBank/DDBJ whole genome shotgun (WGS) entry which is preliminary data.</text>
</comment>
<dbReference type="Proteomes" id="UP000276133">
    <property type="component" value="Unassembled WGS sequence"/>
</dbReference>
<feature type="compositionally biased region" description="Pro residues" evidence="1">
    <location>
        <begin position="412"/>
        <end position="422"/>
    </location>
</feature>
<evidence type="ECO:0000256" key="1">
    <source>
        <dbReference type="SAM" id="MobiDB-lite"/>
    </source>
</evidence>
<dbReference type="AlphaFoldDB" id="A0A3M7SN56"/>
<dbReference type="OrthoDB" id="10030622at2759"/>
<evidence type="ECO:0000313" key="4">
    <source>
        <dbReference type="EMBL" id="RNA37254.1"/>
    </source>
</evidence>
<name>A0A3M7SN56_BRAPC</name>
<dbReference type="GO" id="GO:0008285">
    <property type="term" value="P:negative regulation of cell population proliferation"/>
    <property type="evidence" value="ECO:0007669"/>
    <property type="project" value="InterPro"/>
</dbReference>
<feature type="transmembrane region" description="Helical" evidence="2">
    <location>
        <begin position="286"/>
        <end position="307"/>
    </location>
</feature>
<feature type="compositionally biased region" description="Pro residues" evidence="1">
    <location>
        <begin position="435"/>
        <end position="445"/>
    </location>
</feature>
<keyword evidence="2" id="KW-1133">Transmembrane helix</keyword>
<dbReference type="InterPro" id="IPR033331">
    <property type="entry name" value="TMEM127"/>
</dbReference>
<keyword evidence="5" id="KW-1185">Reference proteome</keyword>